<reference evidence="2 3" key="1">
    <citation type="journal article" date="2016" name="Front. Microbiol.">
        <title>Comparative Genomics Analysis of Streptomyces Species Reveals Their Adaptation to the Marine Environment and Their Diversity at the Genomic Level.</title>
        <authorList>
            <person name="Tian X."/>
            <person name="Zhang Z."/>
            <person name="Yang T."/>
            <person name="Chen M."/>
            <person name="Li J."/>
            <person name="Chen F."/>
            <person name="Yang J."/>
            <person name="Li W."/>
            <person name="Zhang B."/>
            <person name="Zhang Z."/>
            <person name="Wu J."/>
            <person name="Zhang C."/>
            <person name="Long L."/>
            <person name="Xiao J."/>
        </authorList>
    </citation>
    <scope>NUCLEOTIDE SEQUENCE [LARGE SCALE GENOMIC DNA]</scope>
    <source>
        <strain evidence="2 3">SCSIO M10372</strain>
    </source>
</reference>
<feature type="region of interest" description="Disordered" evidence="1">
    <location>
        <begin position="1"/>
        <end position="21"/>
    </location>
</feature>
<feature type="compositionally biased region" description="Low complexity" evidence="1">
    <location>
        <begin position="1"/>
        <end position="14"/>
    </location>
</feature>
<evidence type="ECO:0000313" key="3">
    <source>
        <dbReference type="Proteomes" id="UP000175971"/>
    </source>
</evidence>
<accession>A0A1E7LX27</accession>
<dbReference type="RefSeq" id="WP_070200808.1">
    <property type="nucleotide sequence ID" value="NZ_LJGZ01000021.1"/>
</dbReference>
<dbReference type="PATRIC" id="fig|518642.7.peg.9337"/>
<evidence type="ECO:0000256" key="1">
    <source>
        <dbReference type="SAM" id="MobiDB-lite"/>
    </source>
</evidence>
<comment type="caution">
    <text evidence="2">The sequence shown here is derived from an EMBL/GenBank/DDBJ whole genome shotgun (WGS) entry which is preliminary data.</text>
</comment>
<name>A0A1E7LX27_9ACTN</name>
<proteinExistence type="predicted"/>
<organism evidence="2 3">
    <name type="scientific">Streptomyces nanshensis</name>
    <dbReference type="NCBI Taxonomy" id="518642"/>
    <lineage>
        <taxon>Bacteria</taxon>
        <taxon>Bacillati</taxon>
        <taxon>Actinomycetota</taxon>
        <taxon>Actinomycetes</taxon>
        <taxon>Kitasatosporales</taxon>
        <taxon>Streptomycetaceae</taxon>
        <taxon>Streptomyces</taxon>
    </lineage>
</organism>
<keyword evidence="3" id="KW-1185">Reference proteome</keyword>
<evidence type="ECO:0000313" key="2">
    <source>
        <dbReference type="EMBL" id="OEV20744.1"/>
    </source>
</evidence>
<protein>
    <submittedName>
        <fullName evidence="2">Uncharacterized protein</fullName>
    </submittedName>
</protein>
<dbReference type="Proteomes" id="UP000175971">
    <property type="component" value="Unassembled WGS sequence"/>
</dbReference>
<dbReference type="AlphaFoldDB" id="A0A1E7LX27"/>
<gene>
    <name evidence="2" type="ORF">AN221_11065</name>
</gene>
<dbReference type="EMBL" id="LJGZ01000021">
    <property type="protein sequence ID" value="OEV20744.1"/>
    <property type="molecule type" value="Genomic_DNA"/>
</dbReference>
<sequence>MTGTLDAAQTDDPAAAPPAPHRTVRVVIDGNDDPGFSRRLAALESAERIVVRPNPVRSPNDLVWDILAGAGKNPAAVRTCRLSIADAWKAATAWITAARVTDILVERAHRLSSREALQLAELADRADADLWLIWSGGGDPARMCNAIESLGRSERKGATRGHIPFGAPHRPVRAMGGDTFERVLPLPAPAFSFPLRPDEHADPDADWPALPAVDFPLFLAACRRRLAGDTFEQLHHAYRTEAQATDAFVRRHRNDLAEGRTGNAFKLALNAYLRDERLGPAAGGRLALIRLRAIQASLLTQGVLLRWQSTTFGPAAADKLTTWLTPGICRALRATVSTHAAAATVLSLHLAAAPDRFSHLLCRNIDEAGRYLYLPTFEDAALYLRAEWAHQLDRRPEDECPSYGHTTGKTPLPPYAAELLAAHLAHRRTDGSGTRRRYLADPKNPTLDASDRSLVETIQRTCRRIGVNPFWLHRGMCEVAGIGGGPAPLTDWMAARRMDVVILSENGPDR</sequence>
<dbReference type="OrthoDB" id="4325155at2"/>